<feature type="signal peptide" evidence="1">
    <location>
        <begin position="1"/>
        <end position="24"/>
    </location>
</feature>
<dbReference type="Proteomes" id="UP000587760">
    <property type="component" value="Unassembled WGS sequence"/>
</dbReference>
<protein>
    <recommendedName>
        <fullName evidence="4">Outer membrane protein beta-barrel domain-containing protein</fullName>
    </recommendedName>
</protein>
<proteinExistence type="predicted"/>
<keyword evidence="1" id="KW-0732">Signal</keyword>
<evidence type="ECO:0000256" key="1">
    <source>
        <dbReference type="SAM" id="SignalP"/>
    </source>
</evidence>
<dbReference type="RefSeq" id="WP_184742503.1">
    <property type="nucleotide sequence ID" value="NZ_JACHGJ010000001.1"/>
</dbReference>
<feature type="chain" id="PRO_5032740687" description="Outer membrane protein beta-barrel domain-containing protein" evidence="1">
    <location>
        <begin position="25"/>
        <end position="208"/>
    </location>
</feature>
<reference evidence="2 3" key="1">
    <citation type="submission" date="2020-08" db="EMBL/GenBank/DDBJ databases">
        <title>Genomic Encyclopedia of Type Strains, Phase IV (KMG-IV): sequencing the most valuable type-strain genomes for metagenomic binning, comparative biology and taxonomic classification.</title>
        <authorList>
            <person name="Goeker M."/>
        </authorList>
    </citation>
    <scope>NUCLEOTIDE SEQUENCE [LARGE SCALE GENOMIC DNA]</scope>
    <source>
        <strain evidence="2 3">DSM 2461</strain>
    </source>
</reference>
<keyword evidence="3" id="KW-1185">Reference proteome</keyword>
<gene>
    <name evidence="2" type="ORF">HNR50_000186</name>
</gene>
<evidence type="ECO:0000313" key="2">
    <source>
        <dbReference type="EMBL" id="MBB6478553.1"/>
    </source>
</evidence>
<dbReference type="EMBL" id="JACHGJ010000001">
    <property type="protein sequence ID" value="MBB6478553.1"/>
    <property type="molecule type" value="Genomic_DNA"/>
</dbReference>
<evidence type="ECO:0000313" key="3">
    <source>
        <dbReference type="Proteomes" id="UP000587760"/>
    </source>
</evidence>
<accession>A0A841R425</accession>
<dbReference type="NCBIfam" id="NF047328">
    <property type="entry name" value="OMP_TP0733"/>
    <property type="match status" value="1"/>
</dbReference>
<comment type="caution">
    <text evidence="2">The sequence shown here is derived from an EMBL/GenBank/DDBJ whole genome shotgun (WGS) entry which is preliminary data.</text>
</comment>
<evidence type="ECO:0008006" key="4">
    <source>
        <dbReference type="Google" id="ProtNLM"/>
    </source>
</evidence>
<name>A0A841R425_9SPIO</name>
<organism evidence="2 3">
    <name type="scientific">Spirochaeta isovalerica</name>
    <dbReference type="NCBI Taxonomy" id="150"/>
    <lineage>
        <taxon>Bacteria</taxon>
        <taxon>Pseudomonadati</taxon>
        <taxon>Spirochaetota</taxon>
        <taxon>Spirochaetia</taxon>
        <taxon>Spirochaetales</taxon>
        <taxon>Spirochaetaceae</taxon>
        <taxon>Spirochaeta</taxon>
    </lineage>
</organism>
<dbReference type="AlphaFoldDB" id="A0A841R425"/>
<sequence length="208" mass="23536">MTKTKKLLLATLVFSLLQLNFIYAQDEAPIEAEPQKIDLYGLGDQNFTINAGLFIPLFFFDPTPYDSDGAAAVTNLTVGGAGSLMYEAYLNNNFKIGLELGGIFARSPNKNSFFMVPITARVAYEFHFGQFSLPLFLGMGINIITYQEEKNVQFLMKPGVSLYWHYNSDWSFGGNLVYWISPEYIPADHTQDRIGNFLDFTLSARYHF</sequence>